<evidence type="ECO:0000256" key="1">
    <source>
        <dbReference type="ARBA" id="ARBA00022741"/>
    </source>
</evidence>
<dbReference type="InterPro" id="IPR003439">
    <property type="entry name" value="ABC_transporter-like_ATP-bd"/>
</dbReference>
<sequence length="201" mass="22832">MPELKVKDLSIGTLVRISFSLKPGRITCISGPSGSGKSRLLRAIADLESHAGDILLDNKPQGAYPAHHWRRRVILVPAQSAWWGDTVGEHFLTPMPRALLALGFPEDTEKWQVNRLSSGEKQRLALVRALSYRPQALLLDEPTANLDVDTTQEVERWLIALIEKHRYPTIWVAHSREQIQRIAHRHLTIVGDQLEEQEIHR</sequence>
<dbReference type="Proteomes" id="UP001139028">
    <property type="component" value="Unassembled WGS sequence"/>
</dbReference>
<evidence type="ECO:0000259" key="3">
    <source>
        <dbReference type="PROSITE" id="PS50893"/>
    </source>
</evidence>
<evidence type="ECO:0000313" key="4">
    <source>
        <dbReference type="EMBL" id="MCO1334611.1"/>
    </source>
</evidence>
<evidence type="ECO:0000256" key="2">
    <source>
        <dbReference type="ARBA" id="ARBA00022840"/>
    </source>
</evidence>
<dbReference type="CDD" id="cd00267">
    <property type="entry name" value="ABC_ATPase"/>
    <property type="match status" value="1"/>
</dbReference>
<keyword evidence="2 4" id="KW-0067">ATP-binding</keyword>
<keyword evidence="5" id="KW-1185">Reference proteome</keyword>
<dbReference type="SUPFAM" id="SSF52540">
    <property type="entry name" value="P-loop containing nucleoside triphosphate hydrolases"/>
    <property type="match status" value="1"/>
</dbReference>
<organism evidence="4 5">
    <name type="scientific">Microbulbifer okhotskensis</name>
    <dbReference type="NCBI Taxonomy" id="2926617"/>
    <lineage>
        <taxon>Bacteria</taxon>
        <taxon>Pseudomonadati</taxon>
        <taxon>Pseudomonadota</taxon>
        <taxon>Gammaproteobacteria</taxon>
        <taxon>Cellvibrionales</taxon>
        <taxon>Microbulbiferaceae</taxon>
        <taxon>Microbulbifer</taxon>
    </lineage>
</organism>
<dbReference type="RefSeq" id="WP_252466192.1">
    <property type="nucleotide sequence ID" value="NZ_JALBWM010000033.1"/>
</dbReference>
<proteinExistence type="predicted"/>
<dbReference type="PANTHER" id="PTHR43119">
    <property type="entry name" value="ABC TRANSPORT PROTEIN ATP-BINDING COMPONENT-RELATED"/>
    <property type="match status" value="1"/>
</dbReference>
<feature type="domain" description="ABC transporter" evidence="3">
    <location>
        <begin position="4"/>
        <end position="199"/>
    </location>
</feature>
<dbReference type="InterPro" id="IPR003593">
    <property type="entry name" value="AAA+_ATPase"/>
</dbReference>
<dbReference type="GO" id="GO:0016887">
    <property type="term" value="F:ATP hydrolysis activity"/>
    <property type="evidence" value="ECO:0007669"/>
    <property type="project" value="InterPro"/>
</dbReference>
<dbReference type="PROSITE" id="PS50893">
    <property type="entry name" value="ABC_TRANSPORTER_2"/>
    <property type="match status" value="1"/>
</dbReference>
<name>A0A9X2ERW7_9GAMM</name>
<accession>A0A9X2ERW7</accession>
<dbReference type="SMART" id="SM00382">
    <property type="entry name" value="AAA"/>
    <property type="match status" value="1"/>
</dbReference>
<dbReference type="GO" id="GO:0005524">
    <property type="term" value="F:ATP binding"/>
    <property type="evidence" value="ECO:0007669"/>
    <property type="project" value="UniProtKB-KW"/>
</dbReference>
<evidence type="ECO:0000313" key="5">
    <source>
        <dbReference type="Proteomes" id="UP001139028"/>
    </source>
</evidence>
<dbReference type="AlphaFoldDB" id="A0A9X2ERW7"/>
<gene>
    <name evidence="4" type="ORF">MO867_09695</name>
</gene>
<dbReference type="Gene3D" id="3.40.50.300">
    <property type="entry name" value="P-loop containing nucleotide triphosphate hydrolases"/>
    <property type="match status" value="1"/>
</dbReference>
<dbReference type="PROSITE" id="PS00211">
    <property type="entry name" value="ABC_TRANSPORTER_1"/>
    <property type="match status" value="1"/>
</dbReference>
<reference evidence="4" key="1">
    <citation type="journal article" date="2022" name="Arch. Microbiol.">
        <title>Microbulbifer okhotskensis sp. nov., isolated from a deep bottom sediment of the Okhotsk Sea.</title>
        <authorList>
            <person name="Romanenko L."/>
            <person name="Kurilenko V."/>
            <person name="Otstavnykh N."/>
            <person name="Velansky P."/>
            <person name="Isaeva M."/>
            <person name="Mikhailov V."/>
        </authorList>
    </citation>
    <scope>NUCLEOTIDE SEQUENCE</scope>
    <source>
        <strain evidence="4">OS29</strain>
    </source>
</reference>
<dbReference type="InterPro" id="IPR027417">
    <property type="entry name" value="P-loop_NTPase"/>
</dbReference>
<dbReference type="Pfam" id="PF00005">
    <property type="entry name" value="ABC_tran"/>
    <property type="match status" value="1"/>
</dbReference>
<dbReference type="PANTHER" id="PTHR43119:SF1">
    <property type="entry name" value="ABC TRANSPORTER DOMAIN-CONTAINING PROTEIN"/>
    <property type="match status" value="1"/>
</dbReference>
<comment type="caution">
    <text evidence="4">The sequence shown here is derived from an EMBL/GenBank/DDBJ whole genome shotgun (WGS) entry which is preliminary data.</text>
</comment>
<dbReference type="EMBL" id="JALBWM010000033">
    <property type="protein sequence ID" value="MCO1334611.1"/>
    <property type="molecule type" value="Genomic_DNA"/>
</dbReference>
<protein>
    <submittedName>
        <fullName evidence="4">ATP-binding cassette domain-containing protein</fullName>
    </submittedName>
</protein>
<keyword evidence="1" id="KW-0547">Nucleotide-binding</keyword>
<dbReference type="InterPro" id="IPR017871">
    <property type="entry name" value="ABC_transporter-like_CS"/>
</dbReference>